<proteinExistence type="predicted"/>
<dbReference type="AlphaFoldDB" id="A0A9W7BK88"/>
<gene>
    <name evidence="1" type="ORF">TL16_g12204</name>
</gene>
<sequence>MLVTSLLVAPTLSFWQRRLERDISFFWAERATRGYWEGERRLGWEIGVLEEGRRARDLKRPGLERNVVS</sequence>
<protein>
    <submittedName>
        <fullName evidence="1">Uncharacterized protein</fullName>
    </submittedName>
</protein>
<accession>A0A9W7BK88</accession>
<evidence type="ECO:0000313" key="2">
    <source>
        <dbReference type="Proteomes" id="UP001162640"/>
    </source>
</evidence>
<dbReference type="Proteomes" id="UP001162640">
    <property type="component" value="Unassembled WGS sequence"/>
</dbReference>
<comment type="caution">
    <text evidence="1">The sequence shown here is derived from an EMBL/GenBank/DDBJ whole genome shotgun (WGS) entry which is preliminary data.</text>
</comment>
<evidence type="ECO:0000313" key="1">
    <source>
        <dbReference type="EMBL" id="GMH91947.1"/>
    </source>
</evidence>
<dbReference type="EMBL" id="BLQM01000483">
    <property type="protein sequence ID" value="GMH91947.1"/>
    <property type="molecule type" value="Genomic_DNA"/>
</dbReference>
<reference evidence="2" key="1">
    <citation type="journal article" date="2023" name="Commun. Biol.">
        <title>Genome analysis of Parmales, the sister group of diatoms, reveals the evolutionary specialization of diatoms from phago-mixotrophs to photoautotrophs.</title>
        <authorList>
            <person name="Ban H."/>
            <person name="Sato S."/>
            <person name="Yoshikawa S."/>
            <person name="Yamada K."/>
            <person name="Nakamura Y."/>
            <person name="Ichinomiya M."/>
            <person name="Sato N."/>
            <person name="Blanc-Mathieu R."/>
            <person name="Endo H."/>
            <person name="Kuwata A."/>
            <person name="Ogata H."/>
        </authorList>
    </citation>
    <scope>NUCLEOTIDE SEQUENCE [LARGE SCALE GENOMIC DNA]</scope>
</reference>
<organism evidence="1 2">
    <name type="scientific">Triparma laevis f. inornata</name>
    <dbReference type="NCBI Taxonomy" id="1714386"/>
    <lineage>
        <taxon>Eukaryota</taxon>
        <taxon>Sar</taxon>
        <taxon>Stramenopiles</taxon>
        <taxon>Ochrophyta</taxon>
        <taxon>Bolidophyceae</taxon>
        <taxon>Parmales</taxon>
        <taxon>Triparmaceae</taxon>
        <taxon>Triparma</taxon>
    </lineage>
</organism>
<name>A0A9W7BK88_9STRA</name>